<gene>
    <name evidence="2" type="ORF">SAMN06265338_106218</name>
</gene>
<proteinExistence type="predicted"/>
<evidence type="ECO:0000313" key="2">
    <source>
        <dbReference type="EMBL" id="SNB75350.1"/>
    </source>
</evidence>
<protein>
    <submittedName>
        <fullName evidence="2">Uncharacterized protein</fullName>
    </submittedName>
</protein>
<evidence type="ECO:0000313" key="3">
    <source>
        <dbReference type="Proteomes" id="UP000198418"/>
    </source>
</evidence>
<dbReference type="AlphaFoldDB" id="A0A212RRS8"/>
<dbReference type="RefSeq" id="WP_088521219.1">
    <property type="nucleotide sequence ID" value="NZ_FYDG01000006.1"/>
</dbReference>
<dbReference type="EMBL" id="FYDG01000006">
    <property type="protein sequence ID" value="SNB75350.1"/>
    <property type="molecule type" value="Genomic_DNA"/>
</dbReference>
<evidence type="ECO:0000256" key="1">
    <source>
        <dbReference type="SAM" id="MobiDB-lite"/>
    </source>
</evidence>
<accession>A0A212RRS8</accession>
<keyword evidence="3" id="KW-1185">Reference proteome</keyword>
<dbReference type="OrthoDB" id="8454007at2"/>
<sequence>MIASCLAAPDDISAVAESPAILRLRLLEMQFAAAGPLPDAQRQSTYDIIGALKRSIAEKPSLSFADVVAKLKTWDDLSRDNVGDRPNDLQKDMMRSALDDLRRMPPAA</sequence>
<name>A0A212RRS8_RHOAC</name>
<organism evidence="2 3">
    <name type="scientific">Rhodoblastus acidophilus</name>
    <name type="common">Rhodopseudomonas acidophila</name>
    <dbReference type="NCBI Taxonomy" id="1074"/>
    <lineage>
        <taxon>Bacteria</taxon>
        <taxon>Pseudomonadati</taxon>
        <taxon>Pseudomonadota</taxon>
        <taxon>Alphaproteobacteria</taxon>
        <taxon>Hyphomicrobiales</taxon>
        <taxon>Rhodoblastaceae</taxon>
        <taxon>Rhodoblastus</taxon>
    </lineage>
</organism>
<feature type="region of interest" description="Disordered" evidence="1">
    <location>
        <begin position="79"/>
        <end position="108"/>
    </location>
</feature>
<reference evidence="3" key="1">
    <citation type="submission" date="2017-06" db="EMBL/GenBank/DDBJ databases">
        <authorList>
            <person name="Varghese N."/>
            <person name="Submissions S."/>
        </authorList>
    </citation>
    <scope>NUCLEOTIDE SEQUENCE [LARGE SCALE GENOMIC DNA]</scope>
    <source>
        <strain evidence="3">DSM 137</strain>
    </source>
</reference>
<dbReference type="Proteomes" id="UP000198418">
    <property type="component" value="Unassembled WGS sequence"/>
</dbReference>